<organism evidence="2 3">
    <name type="scientific">Corynebacterium lemuris</name>
    <dbReference type="NCBI Taxonomy" id="1859292"/>
    <lineage>
        <taxon>Bacteria</taxon>
        <taxon>Bacillati</taxon>
        <taxon>Actinomycetota</taxon>
        <taxon>Actinomycetes</taxon>
        <taxon>Mycobacteriales</taxon>
        <taxon>Corynebacteriaceae</taxon>
        <taxon>Corynebacterium</taxon>
    </lineage>
</organism>
<comment type="caution">
    <text evidence="2">The sequence shown here is derived from an EMBL/GenBank/DDBJ whole genome shotgun (WGS) entry which is preliminary data.</text>
</comment>
<dbReference type="InterPro" id="IPR044992">
    <property type="entry name" value="ChyE-like"/>
</dbReference>
<sequence>MSRPQIRPRRPFLLLSTRPEDEAAAAELLSFRAKMGLGADGLVQFRLESRPLEHLDLADFSGILLGGSPFNSSEPVKAPLQQRVEADLARLMAEVLDRDYPLFGACYGVGTVGTAIGAVIDGTYSEKPRVIEVTVTGQDPLLDGLPEQFHTMVGHKEAITVLPDIAEVLITGADCPTQMFRVRENIYATQFHPELAPAEFEQRLRIYANAGYYEPGELSEIIAGTRGVDLTVDDAILRNFALRYAR</sequence>
<evidence type="ECO:0000313" key="3">
    <source>
        <dbReference type="Proteomes" id="UP001205965"/>
    </source>
</evidence>
<dbReference type="SUPFAM" id="SSF52317">
    <property type="entry name" value="Class I glutamine amidotransferase-like"/>
    <property type="match status" value="1"/>
</dbReference>
<gene>
    <name evidence="2" type="ORF">NYP18_07600</name>
</gene>
<dbReference type="EMBL" id="JANWTC010000004">
    <property type="protein sequence ID" value="MCS5479519.1"/>
    <property type="molecule type" value="Genomic_DNA"/>
</dbReference>
<dbReference type="Proteomes" id="UP001205965">
    <property type="component" value="Unassembled WGS sequence"/>
</dbReference>
<keyword evidence="2" id="KW-0315">Glutamine amidotransferase</keyword>
<evidence type="ECO:0000313" key="2">
    <source>
        <dbReference type="EMBL" id="MCS5479519.1"/>
    </source>
</evidence>
<evidence type="ECO:0000259" key="1">
    <source>
        <dbReference type="Pfam" id="PF00117"/>
    </source>
</evidence>
<reference evidence="2 3" key="1">
    <citation type="submission" date="2022-08" db="EMBL/GenBank/DDBJ databases">
        <title>YIM 101645 draft genome.</title>
        <authorList>
            <person name="Chen X."/>
        </authorList>
    </citation>
    <scope>NUCLEOTIDE SEQUENCE [LARGE SCALE GENOMIC DNA]</scope>
    <source>
        <strain evidence="2 3">YIM 101645</strain>
    </source>
</reference>
<name>A0ABT2FW96_9CORY</name>
<dbReference type="Pfam" id="PF00117">
    <property type="entry name" value="GATase"/>
    <property type="match status" value="1"/>
</dbReference>
<feature type="domain" description="Glutamine amidotransferase" evidence="1">
    <location>
        <begin position="55"/>
        <end position="203"/>
    </location>
</feature>
<dbReference type="PROSITE" id="PS51273">
    <property type="entry name" value="GATASE_TYPE_1"/>
    <property type="match status" value="1"/>
</dbReference>
<keyword evidence="3" id="KW-1185">Reference proteome</keyword>
<dbReference type="Gene3D" id="3.40.50.880">
    <property type="match status" value="1"/>
</dbReference>
<protein>
    <submittedName>
        <fullName evidence="2">Glutamine amidotransferase</fullName>
    </submittedName>
</protein>
<dbReference type="PANTHER" id="PTHR42695">
    <property type="entry name" value="GLUTAMINE AMIDOTRANSFERASE YLR126C-RELATED"/>
    <property type="match status" value="1"/>
</dbReference>
<dbReference type="RefSeq" id="WP_259427571.1">
    <property type="nucleotide sequence ID" value="NZ_JANWTC010000004.1"/>
</dbReference>
<dbReference type="InterPro" id="IPR017926">
    <property type="entry name" value="GATASE"/>
</dbReference>
<dbReference type="PANTHER" id="PTHR42695:SF5">
    <property type="entry name" value="GLUTAMINE AMIDOTRANSFERASE YLR126C-RELATED"/>
    <property type="match status" value="1"/>
</dbReference>
<dbReference type="InterPro" id="IPR029062">
    <property type="entry name" value="Class_I_gatase-like"/>
</dbReference>
<accession>A0ABT2FW96</accession>
<dbReference type="NCBIfam" id="NF005743">
    <property type="entry name" value="PRK07567.1"/>
    <property type="match status" value="1"/>
</dbReference>
<proteinExistence type="predicted"/>